<comment type="subcellular location">
    <subcellularLocation>
        <location evidence="1">Nucleus</location>
    </subcellularLocation>
</comment>
<feature type="region of interest" description="Disordered" evidence="6">
    <location>
        <begin position="1"/>
        <end position="63"/>
    </location>
</feature>
<feature type="compositionally biased region" description="Low complexity" evidence="6">
    <location>
        <begin position="26"/>
        <end position="38"/>
    </location>
</feature>
<keyword evidence="5" id="KW-0539">Nucleus</keyword>
<feature type="region of interest" description="Disordered" evidence="6">
    <location>
        <begin position="688"/>
        <end position="724"/>
    </location>
</feature>
<dbReference type="EMBL" id="JABTTQ020001254">
    <property type="protein sequence ID" value="KAK6132566.1"/>
    <property type="molecule type" value="Genomic_DNA"/>
</dbReference>
<feature type="compositionally biased region" description="Polar residues" evidence="6">
    <location>
        <begin position="325"/>
        <end position="334"/>
    </location>
</feature>
<dbReference type="Pfam" id="PF03604">
    <property type="entry name" value="Zn_ribbon_RPAB4"/>
    <property type="match status" value="1"/>
</dbReference>
<feature type="compositionally biased region" description="Pro residues" evidence="6">
    <location>
        <begin position="13"/>
        <end position="25"/>
    </location>
</feature>
<gene>
    <name evidence="9" type="ORF">DH2020_033668</name>
</gene>
<feature type="compositionally biased region" description="Polar residues" evidence="6">
    <location>
        <begin position="51"/>
        <end position="63"/>
    </location>
</feature>
<evidence type="ECO:0000256" key="5">
    <source>
        <dbReference type="ARBA" id="ARBA00023242"/>
    </source>
</evidence>
<comment type="caution">
    <text evidence="9">The sequence shown here is derived from an EMBL/GenBank/DDBJ whole genome shotgun (WGS) entry which is preliminary data.</text>
</comment>
<dbReference type="Pfam" id="PF08600">
    <property type="entry name" value="NuBaID_C"/>
    <property type="match status" value="1"/>
</dbReference>
<evidence type="ECO:0000313" key="10">
    <source>
        <dbReference type="Proteomes" id="UP001318860"/>
    </source>
</evidence>
<dbReference type="InterPro" id="IPR013909">
    <property type="entry name" value="NuBaID_C"/>
</dbReference>
<feature type="compositionally biased region" description="Polar residues" evidence="6">
    <location>
        <begin position="711"/>
        <end position="724"/>
    </location>
</feature>
<dbReference type="InterPro" id="IPR012935">
    <property type="entry name" value="NuBaID_N"/>
</dbReference>
<protein>
    <recommendedName>
        <fullName evidence="11">C3HC-type domain-containing protein</fullName>
    </recommendedName>
</protein>
<feature type="region of interest" description="Disordered" evidence="6">
    <location>
        <begin position="938"/>
        <end position="968"/>
    </location>
</feature>
<dbReference type="InterPro" id="IPR006591">
    <property type="entry name" value="RNAP_P/RPABC4"/>
</dbReference>
<evidence type="ECO:0000256" key="2">
    <source>
        <dbReference type="ARBA" id="ARBA00022723"/>
    </source>
</evidence>
<dbReference type="SMART" id="SM00659">
    <property type="entry name" value="RPOLCX"/>
    <property type="match status" value="1"/>
</dbReference>
<keyword evidence="2" id="KW-0479">Metal-binding</keyword>
<keyword evidence="3" id="KW-0863">Zinc-finger</keyword>
<feature type="region of interest" description="Disordered" evidence="6">
    <location>
        <begin position="325"/>
        <end position="354"/>
    </location>
</feature>
<evidence type="ECO:0000313" key="9">
    <source>
        <dbReference type="EMBL" id="KAK6132566.1"/>
    </source>
</evidence>
<keyword evidence="10" id="KW-1185">Reference proteome</keyword>
<accession>A0ABR0VEK9</accession>
<organism evidence="9 10">
    <name type="scientific">Rehmannia glutinosa</name>
    <name type="common">Chinese foxglove</name>
    <dbReference type="NCBI Taxonomy" id="99300"/>
    <lineage>
        <taxon>Eukaryota</taxon>
        <taxon>Viridiplantae</taxon>
        <taxon>Streptophyta</taxon>
        <taxon>Embryophyta</taxon>
        <taxon>Tracheophyta</taxon>
        <taxon>Spermatophyta</taxon>
        <taxon>Magnoliopsida</taxon>
        <taxon>eudicotyledons</taxon>
        <taxon>Gunneridae</taxon>
        <taxon>Pentapetalae</taxon>
        <taxon>asterids</taxon>
        <taxon>lamiids</taxon>
        <taxon>Lamiales</taxon>
        <taxon>Orobanchaceae</taxon>
        <taxon>Rehmannieae</taxon>
        <taxon>Rehmannia</taxon>
    </lineage>
</organism>
<dbReference type="PANTHER" id="PTHR15835">
    <property type="entry name" value="NUCLEAR-INTERACTING PARTNER OF ALK"/>
    <property type="match status" value="1"/>
</dbReference>
<evidence type="ECO:0008006" key="11">
    <source>
        <dbReference type="Google" id="ProtNLM"/>
    </source>
</evidence>
<sequence>MKEEAISSSGDPFLPPRSCSPPPSLTPAASSAGASSPAVPTNAGSTDWIGQGQNSKGGSLSRMGSQPMYASLSTSAGGSALGSSQPSCRPWERGDLLRRLSTFKPANWFGKPKLFIGPDLAMKRVAGYYAYLCILMQILIQAASSLACARKGWVNVDVDKVECESCGAILEFVSSATWTPSEADGAGEDFAKRLDEGHKVTCPWIGNCCAESLVQFPPTPPSALIGGYKDRCDGLLQFLSLPLVAASAIEQIRVSRGPEIDRLLVQSQFARGESGIKLEILSGTDNSREDFFFIYSRAQKLISLCGWEPRWLPNVQDCEEHSAQSARNGCSTGPSKYRGPPRDPSRGKKALSSSTRKDFGVNEVIVRIWDFLTVARPASFVPNSTDVPETSKKNGIDTRNKCASGIGGWLAGDGMEKDHDEAATGEGNWIVLFTVAHECYVEQYQDVDRGRDLLIGQPSSSEVGDRAASYESRGPSSRKRNLDEGGSTIDIQLLVQQADSIEGTVIDRDGDEVDGGQYSAGPSKRARDSSVVQPLDFHMEKAPLGRSQPNTDPNETSELNYSNPAQQSTCPAAVRSAGEMGVSSTNEEEVVNADTATAHGRDGPSFGISGGSVGMGASHEAEIHGTGASIYRADSVVGDVEPVAEITDNQGQTGEFAPDPGLMGDFVPEEMDREDPHGDSQDLMSRSVARADSGSKIVGSTKADSVESGEKTSNMLATSRENSPHPSLSCNAILCSGFEVSKEEVTQAAKDPTTDDCGYGESGYQVANGSGPPSGGNNYDEAVEFDPIKHHNHFCPWVNGNVAAAGCGSSSSSGSSAGALALCGWQLTLDALDAFQSQGQVPVQTVESESAASMMIIILLVGSSWHATLSTKAVGRTEFEALFRAMVSDCGQENTLKPGDVIQCRECGYRILYKKRTRRMNIVVRTSGSRRLRCRPQHLRSPKRADVSEGDGQNVSLQEQKTSKQRVRNPTSALLLEPPGVRPSMKHVKATSEVPTALSLCRTVHMWKLCFWCSICLFL</sequence>
<name>A0ABR0VEK9_REHGL</name>
<keyword evidence="4" id="KW-0862">Zinc</keyword>
<dbReference type="SUPFAM" id="SSF63393">
    <property type="entry name" value="RNA polymerase subunits"/>
    <property type="match status" value="1"/>
</dbReference>
<evidence type="ECO:0000256" key="6">
    <source>
        <dbReference type="SAM" id="MobiDB-lite"/>
    </source>
</evidence>
<feature type="compositionally biased region" description="Polar residues" evidence="6">
    <location>
        <begin position="547"/>
        <end position="570"/>
    </location>
</feature>
<feature type="compositionally biased region" description="Polar residues" evidence="6">
    <location>
        <begin position="1"/>
        <end position="10"/>
    </location>
</feature>
<evidence type="ECO:0000256" key="1">
    <source>
        <dbReference type="ARBA" id="ARBA00004123"/>
    </source>
</evidence>
<dbReference type="InterPro" id="IPR029040">
    <property type="entry name" value="RPABC4/Spt4"/>
</dbReference>
<evidence type="ECO:0000256" key="3">
    <source>
        <dbReference type="ARBA" id="ARBA00022771"/>
    </source>
</evidence>
<reference evidence="9 10" key="1">
    <citation type="journal article" date="2021" name="Comput. Struct. Biotechnol. J.">
        <title>De novo genome assembly of the potent medicinal plant Rehmannia glutinosa using nanopore technology.</title>
        <authorList>
            <person name="Ma L."/>
            <person name="Dong C."/>
            <person name="Song C."/>
            <person name="Wang X."/>
            <person name="Zheng X."/>
            <person name="Niu Y."/>
            <person name="Chen S."/>
            <person name="Feng W."/>
        </authorList>
    </citation>
    <scope>NUCLEOTIDE SEQUENCE [LARGE SCALE GENOMIC DNA]</scope>
    <source>
        <strain evidence="9">DH-2019</strain>
    </source>
</reference>
<dbReference type="Pfam" id="PF07967">
    <property type="entry name" value="zf-C3HC"/>
    <property type="match status" value="1"/>
</dbReference>
<evidence type="ECO:0000259" key="8">
    <source>
        <dbReference type="Pfam" id="PF08600"/>
    </source>
</evidence>
<feature type="domain" description="NuBaID C-terminal" evidence="8">
    <location>
        <begin position="782"/>
        <end position="834"/>
    </location>
</feature>
<feature type="region of interest" description="Disordered" evidence="6">
    <location>
        <begin position="455"/>
        <end position="485"/>
    </location>
</feature>
<evidence type="ECO:0000256" key="4">
    <source>
        <dbReference type="ARBA" id="ARBA00022833"/>
    </source>
</evidence>
<feature type="compositionally biased region" description="Polar residues" evidence="6">
    <location>
        <begin position="951"/>
        <end position="960"/>
    </location>
</feature>
<feature type="region of interest" description="Disordered" evidence="6">
    <location>
        <begin position="503"/>
        <end position="570"/>
    </location>
</feature>
<feature type="domain" description="C3HC-type" evidence="7">
    <location>
        <begin position="141"/>
        <end position="242"/>
    </location>
</feature>
<dbReference type="Gene3D" id="2.20.28.30">
    <property type="entry name" value="RNA polymerase ii, chain L"/>
    <property type="match status" value="1"/>
</dbReference>
<dbReference type="PANTHER" id="PTHR15835:SF16">
    <property type="entry name" value="F20D23.9 PROTEIN"/>
    <property type="match status" value="1"/>
</dbReference>
<evidence type="ECO:0000259" key="7">
    <source>
        <dbReference type="Pfam" id="PF07967"/>
    </source>
</evidence>
<dbReference type="Proteomes" id="UP001318860">
    <property type="component" value="Unassembled WGS sequence"/>
</dbReference>
<proteinExistence type="predicted"/>